<organism evidence="6">
    <name type="scientific">Enterobius vermicularis</name>
    <name type="common">Human pinworm</name>
    <dbReference type="NCBI Taxonomy" id="51028"/>
    <lineage>
        <taxon>Eukaryota</taxon>
        <taxon>Metazoa</taxon>
        <taxon>Ecdysozoa</taxon>
        <taxon>Nematoda</taxon>
        <taxon>Chromadorea</taxon>
        <taxon>Rhabditida</taxon>
        <taxon>Spirurina</taxon>
        <taxon>Oxyuridomorpha</taxon>
        <taxon>Oxyuroidea</taxon>
        <taxon>Oxyuridae</taxon>
        <taxon>Enterobius</taxon>
    </lineage>
</organism>
<evidence type="ECO:0000313" key="6">
    <source>
        <dbReference type="WBParaSite" id="EVEC_0000308301-mRNA-1"/>
    </source>
</evidence>
<dbReference type="InterPro" id="IPR023631">
    <property type="entry name" value="Amidase_dom"/>
</dbReference>
<dbReference type="WBParaSite" id="EVEC_0000308301-mRNA-1">
    <property type="protein sequence ID" value="EVEC_0000308301-mRNA-1"/>
    <property type="gene ID" value="EVEC_0000308301"/>
</dbReference>
<comment type="similarity">
    <text evidence="1">Belongs to the amidase family.</text>
</comment>
<protein>
    <submittedName>
        <fullName evidence="6">Amidase domain-containing protein</fullName>
    </submittedName>
</protein>
<dbReference type="EMBL" id="UXUI01007450">
    <property type="protein sequence ID" value="VDD87648.1"/>
    <property type="molecule type" value="Genomic_DNA"/>
</dbReference>
<dbReference type="FunFam" id="3.90.1300.10:FF:000003">
    <property type="entry name" value="Amidase signature enzyme"/>
    <property type="match status" value="1"/>
</dbReference>
<keyword evidence="5" id="KW-1185">Reference proteome</keyword>
<evidence type="ECO:0000313" key="5">
    <source>
        <dbReference type="Proteomes" id="UP000274131"/>
    </source>
</evidence>
<dbReference type="SUPFAM" id="SSF75304">
    <property type="entry name" value="Amidase signature (AS) enzymes"/>
    <property type="match status" value="1"/>
</dbReference>
<dbReference type="Proteomes" id="UP000274131">
    <property type="component" value="Unassembled WGS sequence"/>
</dbReference>
<dbReference type="InterPro" id="IPR052096">
    <property type="entry name" value="Endocannabinoid_amidase"/>
</dbReference>
<reference evidence="6" key="1">
    <citation type="submission" date="2017-02" db="UniProtKB">
        <authorList>
            <consortium name="WormBaseParasite"/>
        </authorList>
    </citation>
    <scope>IDENTIFICATION</scope>
</reference>
<dbReference type="Gene3D" id="3.90.1300.10">
    <property type="entry name" value="Amidase signature (AS) domain"/>
    <property type="match status" value="1"/>
</dbReference>
<sequence>NGSSENRRKIAEYAQLREDRIAAVRGRLNTSKGDLLDEIRSSILSKNLLELIGEMLVLFNEGHISRRTLCFCFISQEMTFMSGIFESKSFAEALQKEEVTAEEALDAYIWKALQLHEKFNCAAEFLIEAFDEAKKLDDVWHGKTNKPPLFGIPFSVKSNFNVKGYDCSLSLAKFLGKPVSSDCSFIVHLRSLGAIPFVTTNVPQALLSYVCSSAVYGTTANPYDPGRTPGGSSGGECVLCAAGGTVFGIGTDLAGSLRIPAAMCGLVTLKPTESRFVIRESFTGLPGRGRMGFSCGYFTRTVKEQKLLLKYTYGNENYIKEIPQMVPLPLNEKQIGIVKGRKLRIGYYIDDGFLVPIPACSRAVSETIEALENMGHETVLFEIPNMDRASALFFKNIMPDRGAFCNYLFSNEPLSPFIRLFALMLKVPVCIRWFAGWILKMISPQMSTVCSSYVKDLSDLRRTQEMTDDFRAEVLTAFHFLIAFSFLVPAVPHKYPSRMTFCAFATGLYNMLDFPSAVVPTGFWPVAANKSAGLPLAVQIVALPFHEEDCLAVMEIVEELWEKRNLARKGSFSKLNLAQFLRYFPCEKMNEKKY</sequence>
<feature type="domain" description="Amidase" evidence="3">
    <location>
        <begin position="103"/>
        <end position="551"/>
    </location>
</feature>
<accession>A0A0N4UZM4</accession>
<keyword evidence="2" id="KW-0378">Hydrolase</keyword>
<dbReference type="GO" id="GO:0009062">
    <property type="term" value="P:fatty acid catabolic process"/>
    <property type="evidence" value="ECO:0007669"/>
    <property type="project" value="TreeGrafter"/>
</dbReference>
<dbReference type="PANTHER" id="PTHR45847">
    <property type="entry name" value="FATTY ACID AMIDE HYDROLASE"/>
    <property type="match status" value="1"/>
</dbReference>
<dbReference type="AlphaFoldDB" id="A0A0N4UZM4"/>
<dbReference type="OrthoDB" id="6428749at2759"/>
<name>A0A0N4UZM4_ENTVE</name>
<dbReference type="GO" id="GO:0004040">
    <property type="term" value="F:amidase activity"/>
    <property type="evidence" value="ECO:0007669"/>
    <property type="project" value="TreeGrafter"/>
</dbReference>
<dbReference type="Pfam" id="PF01425">
    <property type="entry name" value="Amidase"/>
    <property type="match status" value="1"/>
</dbReference>
<reference evidence="4 5" key="2">
    <citation type="submission" date="2018-10" db="EMBL/GenBank/DDBJ databases">
        <authorList>
            <consortium name="Pathogen Informatics"/>
        </authorList>
    </citation>
    <scope>NUCLEOTIDE SEQUENCE [LARGE SCALE GENOMIC DNA]</scope>
</reference>
<dbReference type="PANTHER" id="PTHR45847:SF6">
    <property type="entry name" value="FATTY ACID AMIDE HYDROLASE"/>
    <property type="match status" value="1"/>
</dbReference>
<dbReference type="InterPro" id="IPR036928">
    <property type="entry name" value="AS_sf"/>
</dbReference>
<proteinExistence type="inferred from homology"/>
<gene>
    <name evidence="4" type="ORF">EVEC_LOCUS2791</name>
</gene>
<dbReference type="STRING" id="51028.A0A0N4UZM4"/>
<evidence type="ECO:0000259" key="3">
    <source>
        <dbReference type="Pfam" id="PF01425"/>
    </source>
</evidence>
<dbReference type="GO" id="GO:0017064">
    <property type="term" value="F:fatty acid amide hydrolase activity"/>
    <property type="evidence" value="ECO:0007669"/>
    <property type="project" value="TreeGrafter"/>
</dbReference>
<evidence type="ECO:0000256" key="2">
    <source>
        <dbReference type="ARBA" id="ARBA00022801"/>
    </source>
</evidence>
<evidence type="ECO:0000256" key="1">
    <source>
        <dbReference type="ARBA" id="ARBA00009199"/>
    </source>
</evidence>
<evidence type="ECO:0000313" key="4">
    <source>
        <dbReference type="EMBL" id="VDD87648.1"/>
    </source>
</evidence>